<accession>A0A1T4NJC6</accession>
<dbReference type="Gene3D" id="3.20.20.100">
    <property type="entry name" value="NADP-dependent oxidoreductase domain"/>
    <property type="match status" value="1"/>
</dbReference>
<dbReference type="OrthoDB" id="9773828at2"/>
<protein>
    <submittedName>
        <fullName evidence="3">Predicted oxidoreductase</fullName>
    </submittedName>
</protein>
<dbReference type="STRING" id="225324.SAMN02745126_02294"/>
<gene>
    <name evidence="3" type="ORF">SAMN02745126_02294</name>
</gene>
<dbReference type="InterPro" id="IPR023210">
    <property type="entry name" value="NADP_OxRdtase_dom"/>
</dbReference>
<organism evidence="3 4">
    <name type="scientific">Enhydrobacter aerosaccus</name>
    <dbReference type="NCBI Taxonomy" id="225324"/>
    <lineage>
        <taxon>Bacteria</taxon>
        <taxon>Pseudomonadati</taxon>
        <taxon>Pseudomonadota</taxon>
        <taxon>Alphaproteobacteria</taxon>
        <taxon>Hyphomicrobiales</taxon>
        <taxon>Enhydrobacter</taxon>
    </lineage>
</organism>
<proteinExistence type="predicted"/>
<evidence type="ECO:0000259" key="2">
    <source>
        <dbReference type="Pfam" id="PF00248"/>
    </source>
</evidence>
<evidence type="ECO:0000313" key="3">
    <source>
        <dbReference type="EMBL" id="SJZ78848.1"/>
    </source>
</evidence>
<dbReference type="SUPFAM" id="SSF51430">
    <property type="entry name" value="NAD(P)-linked oxidoreductase"/>
    <property type="match status" value="1"/>
</dbReference>
<dbReference type="InterPro" id="IPR050791">
    <property type="entry name" value="Aldo-Keto_reductase"/>
</dbReference>
<dbReference type="GO" id="GO:0016491">
    <property type="term" value="F:oxidoreductase activity"/>
    <property type="evidence" value="ECO:0007669"/>
    <property type="project" value="UniProtKB-KW"/>
</dbReference>
<dbReference type="InterPro" id="IPR036812">
    <property type="entry name" value="NAD(P)_OxRdtase_dom_sf"/>
</dbReference>
<keyword evidence="4" id="KW-1185">Reference proteome</keyword>
<dbReference type="Pfam" id="PF00248">
    <property type="entry name" value="Aldo_ket_red"/>
    <property type="match status" value="1"/>
</dbReference>
<dbReference type="EMBL" id="FUWJ01000002">
    <property type="protein sequence ID" value="SJZ78848.1"/>
    <property type="molecule type" value="Genomic_DNA"/>
</dbReference>
<dbReference type="PANTHER" id="PTHR43625">
    <property type="entry name" value="AFLATOXIN B1 ALDEHYDE REDUCTASE"/>
    <property type="match status" value="1"/>
</dbReference>
<evidence type="ECO:0000256" key="1">
    <source>
        <dbReference type="ARBA" id="ARBA00023002"/>
    </source>
</evidence>
<dbReference type="PANTHER" id="PTHR43625:SF40">
    <property type="entry name" value="ALDO-KETO REDUCTASE YAKC [NADP(+)]"/>
    <property type="match status" value="1"/>
</dbReference>
<dbReference type="RefSeq" id="WP_085933999.1">
    <property type="nucleotide sequence ID" value="NZ_FUWJ01000002.1"/>
</dbReference>
<dbReference type="GO" id="GO:0005737">
    <property type="term" value="C:cytoplasm"/>
    <property type="evidence" value="ECO:0007669"/>
    <property type="project" value="TreeGrafter"/>
</dbReference>
<reference evidence="4" key="1">
    <citation type="submission" date="2017-02" db="EMBL/GenBank/DDBJ databases">
        <authorList>
            <person name="Varghese N."/>
            <person name="Submissions S."/>
        </authorList>
    </citation>
    <scope>NUCLEOTIDE SEQUENCE [LARGE SCALE GENOMIC DNA]</scope>
    <source>
        <strain evidence="4">ATCC 27094</strain>
    </source>
</reference>
<dbReference type="Proteomes" id="UP000190092">
    <property type="component" value="Unassembled WGS sequence"/>
</dbReference>
<dbReference type="CDD" id="cd19076">
    <property type="entry name" value="AKR_AKR13A_13D"/>
    <property type="match status" value="1"/>
</dbReference>
<evidence type="ECO:0000313" key="4">
    <source>
        <dbReference type="Proteomes" id="UP000190092"/>
    </source>
</evidence>
<feature type="domain" description="NADP-dependent oxidoreductase" evidence="2">
    <location>
        <begin position="21"/>
        <end position="313"/>
    </location>
</feature>
<keyword evidence="1" id="KW-0560">Oxidoreductase</keyword>
<sequence>MTQTFTREPRQLGASTLKVFPIGLGCMSLSGAYGKSDDAEGIKVIHHAIERGVTMLDSSDMYGWGHNETLLGKALSEGRRSRVVLATKFGQTQQPGGVNGVNGRPDYVKAACEASLKRLGVEVIDLYYQHRVDPSVPIEETVGAMGDLVTAGKVKALGLSEARPETIRRAHKTFPIAAVQSEYSLLYRRDAEETLQTTRELGISFVAYSPLGRSLLTGSVRQAGDIPEGDGRGRHPRFAADNLARNLQLTGVVEAMAKAKGCTPGQVALAWLLAQGPDIVPIPGTKHVQRIDENLGALDVALSPDDVARLSEAVPPGAAAGGRYADAQMRAVYL</sequence>
<dbReference type="AlphaFoldDB" id="A0A1T4NJC6"/>
<name>A0A1T4NJC6_9HYPH</name>